<evidence type="ECO:0008006" key="3">
    <source>
        <dbReference type="Google" id="ProtNLM"/>
    </source>
</evidence>
<evidence type="ECO:0000313" key="1">
    <source>
        <dbReference type="EMBL" id="PIT03596.1"/>
    </source>
</evidence>
<gene>
    <name evidence="1" type="ORF">TSA1_24640</name>
</gene>
<protein>
    <recommendedName>
        <fullName evidence="3">Lipoprotein</fullName>
    </recommendedName>
</protein>
<evidence type="ECO:0000313" key="2">
    <source>
        <dbReference type="Proteomes" id="UP000228930"/>
    </source>
</evidence>
<dbReference type="EMBL" id="LFJC01000003">
    <property type="protein sequence ID" value="PIT03596.1"/>
    <property type="molecule type" value="Genomic_DNA"/>
</dbReference>
<sequence>MVDRELQMMGRRGMLALLTGGLASVLSACGKSDVTFRYRLAFSVSVNGAVKSGSSIISVRYWKGGASWGTGEATYAVVNGVAPVIDLGEYGMLVAAMAYDVDAWARRKACKQPLAAESLPGKFGLAPAALANLREGKRDLTDGSCPAFIWFPSGQSYERAQQLCPEEFSGAIGANVELRSVTIEAAPDAPLVTRLAISAPWLDEIRADQKSGRVTTWAGTFKPLRTRQIETDETNL</sequence>
<name>A0A2M6UG54_9BRAD</name>
<reference evidence="1 2" key="1">
    <citation type="submission" date="2015-06" db="EMBL/GenBank/DDBJ databases">
        <title>Comparative genome analysis of nirS-carrying Bradyrhizobium sp. strains.</title>
        <authorList>
            <person name="Ishii S."/>
            <person name="Jang J."/>
            <person name="Nishizawa T."/>
            <person name="Senoo K."/>
        </authorList>
    </citation>
    <scope>NUCLEOTIDE SEQUENCE [LARGE SCALE GENOMIC DNA]</scope>
    <source>
        <strain evidence="1 2">TSA1</strain>
    </source>
</reference>
<dbReference type="Proteomes" id="UP000228930">
    <property type="component" value="Unassembled WGS sequence"/>
</dbReference>
<dbReference type="AlphaFoldDB" id="A0A2M6UG54"/>
<accession>A0A2M6UG54</accession>
<comment type="caution">
    <text evidence="1">The sequence shown here is derived from an EMBL/GenBank/DDBJ whole genome shotgun (WGS) entry which is preliminary data.</text>
</comment>
<proteinExistence type="predicted"/>
<dbReference type="PROSITE" id="PS51257">
    <property type="entry name" value="PROKAR_LIPOPROTEIN"/>
    <property type="match status" value="1"/>
</dbReference>
<organism evidence="1 2">
    <name type="scientific">Bradyrhizobium nitroreducens</name>
    <dbReference type="NCBI Taxonomy" id="709803"/>
    <lineage>
        <taxon>Bacteria</taxon>
        <taxon>Pseudomonadati</taxon>
        <taxon>Pseudomonadota</taxon>
        <taxon>Alphaproteobacteria</taxon>
        <taxon>Hyphomicrobiales</taxon>
        <taxon>Nitrobacteraceae</taxon>
        <taxon>Bradyrhizobium</taxon>
    </lineage>
</organism>
<keyword evidence="2" id="KW-1185">Reference proteome</keyword>